<name>I0CEQ2_9VIRU</name>
<accession>I0CEQ2</accession>
<keyword evidence="1" id="KW-0175">Coiled coil</keyword>
<organism evidence="2 3">
    <name type="scientific">Sputnik virophage 2</name>
    <dbReference type="NCBI Taxonomy" id="1133031"/>
    <lineage>
        <taxon>Viruses</taxon>
        <taxon>Varidnaviria</taxon>
        <taxon>Bamfordvirae</taxon>
        <taxon>Preplasmiviricota</taxon>
        <taxon>Polisuviricotina</taxon>
        <taxon>Virophaviricetes</taxon>
        <taxon>Mividavirales</taxon>
        <taxon>Sputniviroviridae</taxon>
        <taxon>Sputnikvirus</taxon>
        <taxon>Sputnikvirus mimiviri</taxon>
        <taxon>Mimivirus-dependent virus Sputnik</taxon>
    </lineage>
</organism>
<protein>
    <submittedName>
        <fullName evidence="2">Uncharacterized protein</fullName>
    </submittedName>
</protein>
<dbReference type="Proteomes" id="UP000005001">
    <property type="component" value="Segment"/>
</dbReference>
<gene>
    <name evidence="2" type="ORF">Sputnik2_R11</name>
</gene>
<reference evidence="2 3" key="1">
    <citation type="journal article" date="2012" name="Proc. Natl. Acad. Sci. U.S.A.">
        <title>Provirophages and transpovirons as the diverse mobilome of giant viruses.</title>
        <authorList>
            <person name="Desnues C."/>
            <person name="La Scola B."/>
            <person name="Yutin N."/>
            <person name="Fournous G."/>
            <person name="Robert C."/>
            <person name="Azza S."/>
            <person name="Jardot P."/>
            <person name="Monteil S."/>
            <person name="Campocasso A."/>
            <person name="Koonin E.V."/>
            <person name="Raoult D."/>
        </authorList>
    </citation>
    <scope>NUCLEOTIDE SEQUENCE [LARGE SCALE GENOMIC DNA]</scope>
</reference>
<dbReference type="EMBL" id="JN603369">
    <property type="protein sequence ID" value="AFH75265.1"/>
    <property type="molecule type" value="Genomic_DNA"/>
</dbReference>
<proteinExistence type="predicted"/>
<sequence>MYMSFNKDEFVAFVNAIAMPIEMKNKIQSYIESLLNELENVKKSKNDLRISLQTSMNDANVLYHRQNNELKQKLNEITDELNEYKYENKKLQKENTSIQQIYVAKFYELNNMNKMYKKMLDLQTQMNELKSKKDIFEEQFMILENEHPTFLEKNQPIISEEEDD</sequence>
<feature type="coiled-coil region" evidence="1">
    <location>
        <begin position="24"/>
        <end position="146"/>
    </location>
</feature>
<evidence type="ECO:0000256" key="1">
    <source>
        <dbReference type="SAM" id="Coils"/>
    </source>
</evidence>
<evidence type="ECO:0000313" key="3">
    <source>
        <dbReference type="Proteomes" id="UP000005001"/>
    </source>
</evidence>
<evidence type="ECO:0000313" key="2">
    <source>
        <dbReference type="EMBL" id="AFH75265.1"/>
    </source>
</evidence>